<sequence length="1091" mass="124696">MKRSHLSFLWNRRRRRWIDRVDEKLLLSSSSSNTNTATNNNNMGVVAVSRVIKRSSPMITDARRTETFHYDVTDRGTHRHHHHHFRSPPPRFWTLLLPMRHFSGDGKDSILSSNKPDDHTVKTSWNDRADSFLKSLSSQETSPLQQDADRSAMPCDKVAQEIEDLLTDLMKRTAIKFQKGSSVSTDTTDTTLDQHHDEYEFSWNFLRLREQSPMNESTTTTTTELIPETEQKIDIQLVFSLLDLLVVMEKSNGMSFTKHISDWTTLSSCLNPILQLWKHEYSDSLRSSSSFTTKSRSIPPSCIPPPSQLLVKLDQFRQDSNLLLPDVQSYNILLDAVATKPHNRRHGPSGIDISFCQKLWSWMWQEAKRDSLVRPDIVTIRTMFKAHVATRHELAPQRCEELMGEWIRYQQSTTDDGAKNNDELPLNESYNQQQQIANVLLSLVHVWATYNPQVAEAYLKQLAESFVSGTIHVPPDTIAWNRVISAYAITYSQPDQGHRVLEDFWKFYQHVHEPAADESISEANQDGFASSSNAWKVGPPNLSSYNAVLEGYALQGNASEAQKIYDRLEMASSTSPSIETYTSLIKAYGKDLETINKLAEQYMSKWKEQNRQRSRKPENEATNSHTMTQAELRIDLPFFHAWLRACAKAGDIPAAKKVLMSLKSCDLNPTSTTYLAFLEVFLARREPQAAIEWLLAYAKLERLTENDIVTWTIRVLEWYEQEQNGGEKIPHNVDSMVFLQVLCENGFITSDEAVEWLLSNVTAEQAISILEWIPGSTQPTLKSRAIIMRKLAKDPSKSELVEKMFTEWGHLIQDQEYPDLSLRDAKNQEIIGDMCTSLISIWASRNNMRKVRSWLQIIEASPILPPLSRIAQMNIVQAYCRMREPMRAEEFVLGMERSRDVNGVGELPDLIMKNVVLKAWANEGNGSRAALFLQNHIKDADITSQIAVINAYCLGGEMDQAEKFANELVKSYVEDPVESTRPERGVFAVLLAGWRRSQDPNAADRAEKLLLQMYELFHNGILLEKPSYKSYEVVLDTWEKSSHPDAGARALKLVSSSPFPSDQKLNKRVRRIQSKCRRDKSRRKDHSLVTA</sequence>
<feature type="compositionally biased region" description="Basic and acidic residues" evidence="3">
    <location>
        <begin position="606"/>
        <end position="619"/>
    </location>
</feature>
<reference evidence="4" key="1">
    <citation type="journal article" date="2021" name="Sci. Rep.">
        <title>Diploid genomic architecture of Nitzschia inconspicua, an elite biomass production diatom.</title>
        <authorList>
            <person name="Oliver A."/>
            <person name="Podell S."/>
            <person name="Pinowska A."/>
            <person name="Traller J.C."/>
            <person name="Smith S.R."/>
            <person name="McClure R."/>
            <person name="Beliaev A."/>
            <person name="Bohutskyi P."/>
            <person name="Hill E.A."/>
            <person name="Rabines A."/>
            <person name="Zheng H."/>
            <person name="Allen L.Z."/>
            <person name="Kuo A."/>
            <person name="Grigoriev I.V."/>
            <person name="Allen A.E."/>
            <person name="Hazlebeck D."/>
            <person name="Allen E.E."/>
        </authorList>
    </citation>
    <scope>NUCLEOTIDE SEQUENCE</scope>
    <source>
        <strain evidence="4">Hildebrandi</strain>
    </source>
</reference>
<feature type="region of interest" description="Disordered" evidence="3">
    <location>
        <begin position="1058"/>
        <end position="1091"/>
    </location>
</feature>
<comment type="caution">
    <text evidence="4">The sequence shown here is derived from an EMBL/GenBank/DDBJ whole genome shotgun (WGS) entry which is preliminary data.</text>
</comment>
<feature type="repeat" description="PPR" evidence="2">
    <location>
        <begin position="541"/>
        <end position="575"/>
    </location>
</feature>
<evidence type="ECO:0000256" key="2">
    <source>
        <dbReference type="PROSITE-ProRule" id="PRU00708"/>
    </source>
</evidence>
<dbReference type="InterPro" id="IPR051222">
    <property type="entry name" value="PPR/CCM1_RNA-binding"/>
</dbReference>
<organism evidence="4 5">
    <name type="scientific">Nitzschia inconspicua</name>
    <dbReference type="NCBI Taxonomy" id="303405"/>
    <lineage>
        <taxon>Eukaryota</taxon>
        <taxon>Sar</taxon>
        <taxon>Stramenopiles</taxon>
        <taxon>Ochrophyta</taxon>
        <taxon>Bacillariophyta</taxon>
        <taxon>Bacillariophyceae</taxon>
        <taxon>Bacillariophycidae</taxon>
        <taxon>Bacillariales</taxon>
        <taxon>Bacillariaceae</taxon>
        <taxon>Nitzschia</taxon>
    </lineage>
</organism>
<evidence type="ECO:0000256" key="1">
    <source>
        <dbReference type="ARBA" id="ARBA00022737"/>
    </source>
</evidence>
<dbReference type="Proteomes" id="UP000693970">
    <property type="component" value="Unassembled WGS sequence"/>
</dbReference>
<evidence type="ECO:0000313" key="5">
    <source>
        <dbReference type="Proteomes" id="UP000693970"/>
    </source>
</evidence>
<dbReference type="PANTHER" id="PTHR47942:SF63">
    <property type="entry name" value="PENTATRICOPEPTIDE REPEAT-CONTAINING PROTEIN"/>
    <property type="match status" value="1"/>
</dbReference>
<proteinExistence type="predicted"/>
<gene>
    <name evidence="4" type="ORF">IV203_030868</name>
</gene>
<evidence type="ECO:0000256" key="3">
    <source>
        <dbReference type="SAM" id="MobiDB-lite"/>
    </source>
</evidence>
<feature type="region of interest" description="Disordered" evidence="3">
    <location>
        <begin position="606"/>
        <end position="627"/>
    </location>
</feature>
<evidence type="ECO:0000313" key="4">
    <source>
        <dbReference type="EMBL" id="KAG7368125.1"/>
    </source>
</evidence>
<dbReference type="PANTHER" id="PTHR47942">
    <property type="entry name" value="TETRATRICOPEPTIDE REPEAT (TPR)-LIKE SUPERFAMILY PROTEIN-RELATED"/>
    <property type="match status" value="1"/>
</dbReference>
<dbReference type="InterPro" id="IPR002885">
    <property type="entry name" value="PPR_rpt"/>
</dbReference>
<dbReference type="PROSITE" id="PS51375">
    <property type="entry name" value="PPR"/>
    <property type="match status" value="1"/>
</dbReference>
<feature type="compositionally biased region" description="Basic residues" evidence="3">
    <location>
        <begin position="1066"/>
        <end position="1085"/>
    </location>
</feature>
<accession>A0A9K3Q2L1</accession>
<protein>
    <submittedName>
        <fullName evidence="4">PPR: pentatricopeptide repeat domain containing protein</fullName>
    </submittedName>
</protein>
<reference evidence="4" key="2">
    <citation type="submission" date="2021-04" db="EMBL/GenBank/DDBJ databases">
        <authorList>
            <person name="Podell S."/>
        </authorList>
    </citation>
    <scope>NUCLEOTIDE SEQUENCE</scope>
    <source>
        <strain evidence="4">Hildebrandi</strain>
    </source>
</reference>
<dbReference type="AlphaFoldDB" id="A0A9K3Q2L1"/>
<keyword evidence="1" id="KW-0677">Repeat</keyword>
<dbReference type="OrthoDB" id="185373at2759"/>
<name>A0A9K3Q2L1_9STRA</name>
<keyword evidence="5" id="KW-1185">Reference proteome</keyword>
<dbReference type="Pfam" id="PF13812">
    <property type="entry name" value="PPR_3"/>
    <property type="match status" value="2"/>
</dbReference>
<dbReference type="EMBL" id="JAGRRH010000006">
    <property type="protein sequence ID" value="KAG7368125.1"/>
    <property type="molecule type" value="Genomic_DNA"/>
</dbReference>